<keyword evidence="1" id="KW-0472">Membrane</keyword>
<gene>
    <name evidence="2" type="ORF">RchiOBHm_Chr1g0314171</name>
</gene>
<keyword evidence="3" id="KW-1185">Reference proteome</keyword>
<sequence>MRSGVAGGRSRAAARQDGRSVGRSVVGGGRVEAGQDLACKFWVFPVQHYILNYQLIFTLMYWLGIYKQLTRNTQFIIFFFQYQFSSRFWIFFGLFDIFYFCRNTSYNLFIEIFCFELSVFRSLCSSINLNGTKILFVTLERSHGVVTSVGAINSLKTFGHGFNPPAFSAVQSVAIPRDHHSFAIVNLALALFNLKTQRFQNF</sequence>
<dbReference type="AlphaFoldDB" id="A0A2P6S748"/>
<keyword evidence="1" id="KW-0812">Transmembrane</keyword>
<feature type="transmembrane region" description="Helical" evidence="1">
    <location>
        <begin position="46"/>
        <end position="63"/>
    </location>
</feature>
<comment type="caution">
    <text evidence="2">The sequence shown here is derived from an EMBL/GenBank/DDBJ whole genome shotgun (WGS) entry which is preliminary data.</text>
</comment>
<evidence type="ECO:0000313" key="3">
    <source>
        <dbReference type="Proteomes" id="UP000238479"/>
    </source>
</evidence>
<reference evidence="2 3" key="1">
    <citation type="journal article" date="2018" name="Nat. Genet.">
        <title>The Rosa genome provides new insights in the design of modern roses.</title>
        <authorList>
            <person name="Bendahmane M."/>
        </authorList>
    </citation>
    <scope>NUCLEOTIDE SEQUENCE [LARGE SCALE GENOMIC DNA]</scope>
    <source>
        <strain evidence="3">cv. Old Blush</strain>
    </source>
</reference>
<evidence type="ECO:0000256" key="1">
    <source>
        <dbReference type="SAM" id="Phobius"/>
    </source>
</evidence>
<feature type="transmembrane region" description="Helical" evidence="1">
    <location>
        <begin position="75"/>
        <end position="100"/>
    </location>
</feature>
<dbReference type="Proteomes" id="UP000238479">
    <property type="component" value="Chromosome 1"/>
</dbReference>
<organism evidence="2 3">
    <name type="scientific">Rosa chinensis</name>
    <name type="common">China rose</name>
    <dbReference type="NCBI Taxonomy" id="74649"/>
    <lineage>
        <taxon>Eukaryota</taxon>
        <taxon>Viridiplantae</taxon>
        <taxon>Streptophyta</taxon>
        <taxon>Embryophyta</taxon>
        <taxon>Tracheophyta</taxon>
        <taxon>Spermatophyta</taxon>
        <taxon>Magnoliopsida</taxon>
        <taxon>eudicotyledons</taxon>
        <taxon>Gunneridae</taxon>
        <taxon>Pentapetalae</taxon>
        <taxon>rosids</taxon>
        <taxon>fabids</taxon>
        <taxon>Rosales</taxon>
        <taxon>Rosaceae</taxon>
        <taxon>Rosoideae</taxon>
        <taxon>Rosoideae incertae sedis</taxon>
        <taxon>Rosa</taxon>
    </lineage>
</organism>
<dbReference type="EMBL" id="PDCK01000039">
    <property type="protein sequence ID" value="PRQ54485.1"/>
    <property type="molecule type" value="Genomic_DNA"/>
</dbReference>
<keyword evidence="1" id="KW-1133">Transmembrane helix</keyword>
<proteinExistence type="predicted"/>
<dbReference type="Gramene" id="PRQ54485">
    <property type="protein sequence ID" value="PRQ54485"/>
    <property type="gene ID" value="RchiOBHm_Chr1g0314171"/>
</dbReference>
<protein>
    <submittedName>
        <fullName evidence="2">Uncharacterized protein</fullName>
    </submittedName>
</protein>
<accession>A0A2P6S748</accession>
<evidence type="ECO:0000313" key="2">
    <source>
        <dbReference type="EMBL" id="PRQ54485.1"/>
    </source>
</evidence>
<name>A0A2P6S748_ROSCH</name>